<dbReference type="PANTHER" id="PTHR42999:SF1">
    <property type="entry name" value="PENTAPEPTIDE REPEAT-CONTAINING PROTEIN"/>
    <property type="match status" value="1"/>
</dbReference>
<dbReference type="SUPFAM" id="SSF141571">
    <property type="entry name" value="Pentapeptide repeat-like"/>
    <property type="match status" value="1"/>
</dbReference>
<protein>
    <submittedName>
        <fullName evidence="1">Pentapeptide repeat protein</fullName>
    </submittedName>
</protein>
<dbReference type="Pfam" id="PF00805">
    <property type="entry name" value="Pentapeptide"/>
    <property type="match status" value="1"/>
</dbReference>
<dbReference type="PANTHER" id="PTHR42999">
    <property type="entry name" value="ANTIBIOTIC RESISTANCE PROTEIN MCBG"/>
    <property type="match status" value="1"/>
</dbReference>
<reference evidence="1 2" key="1">
    <citation type="submission" date="2019-11" db="EMBL/GenBank/DDBJ databases">
        <authorList>
            <person name="Holert J."/>
        </authorList>
    </citation>
    <scope>NUCLEOTIDE SEQUENCE [LARGE SCALE GENOMIC DNA]</scope>
    <source>
        <strain evidence="1">BC5_2</strain>
    </source>
</reference>
<evidence type="ECO:0000313" key="1">
    <source>
        <dbReference type="EMBL" id="CAA0120857.1"/>
    </source>
</evidence>
<proteinExistence type="predicted"/>
<organism evidence="1 2">
    <name type="scientific">BD1-7 clade bacterium</name>
    <dbReference type="NCBI Taxonomy" id="2029982"/>
    <lineage>
        <taxon>Bacteria</taxon>
        <taxon>Pseudomonadati</taxon>
        <taxon>Pseudomonadota</taxon>
        <taxon>Gammaproteobacteria</taxon>
        <taxon>Cellvibrionales</taxon>
        <taxon>Spongiibacteraceae</taxon>
        <taxon>BD1-7 clade</taxon>
    </lineage>
</organism>
<dbReference type="Gene3D" id="2.160.20.80">
    <property type="entry name" value="E3 ubiquitin-protein ligase SopA"/>
    <property type="match status" value="1"/>
</dbReference>
<name>A0A5S9QQL0_9GAMM</name>
<dbReference type="OrthoDB" id="5290767at2"/>
<gene>
    <name evidence="1" type="ORF">DPBNPPHM_02628</name>
</gene>
<dbReference type="Pfam" id="PF13599">
    <property type="entry name" value="Pentapeptide_4"/>
    <property type="match status" value="1"/>
</dbReference>
<sequence>MIDDKSLQLDQTFNALQMPGDTLTEVEFDNCRFEHCDLSDAVLNRCRFIDCVFEHCNLSNISLSFSRLSDVQFSHCKMTGIDWTRLNWPQTVFAAPMRFEHCRLHDTSFFGLQLDELEMRHCDAHHANFTETSLENADLRHCDFSEAVFHATNLKQADLTDAVNYAIDFRDCRIEGAIFSRMEATRLLDCLNIQLVDD</sequence>
<dbReference type="EMBL" id="CACSII010000021">
    <property type="protein sequence ID" value="CAA0120857.1"/>
    <property type="molecule type" value="Genomic_DNA"/>
</dbReference>
<dbReference type="Proteomes" id="UP000434580">
    <property type="component" value="Unassembled WGS sequence"/>
</dbReference>
<dbReference type="InterPro" id="IPR001646">
    <property type="entry name" value="5peptide_repeat"/>
</dbReference>
<evidence type="ECO:0000313" key="2">
    <source>
        <dbReference type="Proteomes" id="UP000434580"/>
    </source>
</evidence>
<dbReference type="InterPro" id="IPR052949">
    <property type="entry name" value="PA_immunity-related"/>
</dbReference>
<accession>A0A5S9QQL0</accession>
<dbReference type="AlphaFoldDB" id="A0A5S9QQL0"/>